<dbReference type="AlphaFoldDB" id="A0A4R8R3Y7"/>
<evidence type="ECO:0000313" key="2">
    <source>
        <dbReference type="EMBL" id="TDZ47787.1"/>
    </source>
</evidence>
<dbReference type="PROSITE" id="PS51257">
    <property type="entry name" value="PROKAR_LIPOPROTEIN"/>
    <property type="match status" value="1"/>
</dbReference>
<feature type="compositionally biased region" description="Low complexity" evidence="1">
    <location>
        <begin position="28"/>
        <end position="41"/>
    </location>
</feature>
<dbReference type="RefSeq" id="WP_134050895.1">
    <property type="nucleotide sequence ID" value="NZ_PECB01000001.1"/>
</dbReference>
<dbReference type="EMBL" id="PECC01000029">
    <property type="protein sequence ID" value="TDZ47787.1"/>
    <property type="molecule type" value="Genomic_DNA"/>
</dbReference>
<accession>A0A4R8R3Y7</accession>
<proteinExistence type="predicted"/>
<feature type="region of interest" description="Disordered" evidence="1">
    <location>
        <begin position="21"/>
        <end position="43"/>
    </location>
</feature>
<evidence type="ECO:0008006" key="4">
    <source>
        <dbReference type="Google" id="ProtNLM"/>
    </source>
</evidence>
<gene>
    <name evidence="2" type="ORF">CCUG63697_04077</name>
</gene>
<evidence type="ECO:0000313" key="3">
    <source>
        <dbReference type="Proteomes" id="UP000295165"/>
    </source>
</evidence>
<dbReference type="Proteomes" id="UP000295165">
    <property type="component" value="Unassembled WGS sequence"/>
</dbReference>
<organism evidence="2 3">
    <name type="scientific">Mycobacteroides franklinii</name>
    <dbReference type="NCBI Taxonomy" id="948102"/>
    <lineage>
        <taxon>Bacteria</taxon>
        <taxon>Bacillati</taxon>
        <taxon>Actinomycetota</taxon>
        <taxon>Actinomycetes</taxon>
        <taxon>Mycobacteriales</taxon>
        <taxon>Mycobacteriaceae</taxon>
        <taxon>Mycobacteroides</taxon>
    </lineage>
</organism>
<comment type="caution">
    <text evidence="2">The sequence shown here is derived from an EMBL/GenBank/DDBJ whole genome shotgun (WGS) entry which is preliminary data.</text>
</comment>
<evidence type="ECO:0000256" key="1">
    <source>
        <dbReference type="SAM" id="MobiDB-lite"/>
    </source>
</evidence>
<keyword evidence="3" id="KW-1185">Reference proteome</keyword>
<reference evidence="2 3" key="1">
    <citation type="journal article" date="2019" name="Sci. Rep.">
        <title>Extended insight into the Mycobacterium chelonae-abscessus complex through whole genome sequencing of Mycobacterium salmoniphilum outbreak and Mycobacterium salmoniphilum-like strains.</title>
        <authorList>
            <person name="Behra P.R.K."/>
            <person name="Das S."/>
            <person name="Pettersson B.M.F."/>
            <person name="Shirreff L."/>
            <person name="DuCote T."/>
            <person name="Jacobsson K.G."/>
            <person name="Ennis D.G."/>
            <person name="Kirsebom L.A."/>
        </authorList>
    </citation>
    <scope>NUCLEOTIDE SEQUENCE [LARGE SCALE GENOMIC DNA]</scope>
    <source>
        <strain evidence="2 3">CCUG 63697</strain>
    </source>
</reference>
<sequence precursor="true">MARRAITVALALTLVGCGQPSPSDDVGASAAKTTSSTSTTSGVPAAFPDLTGFRELGMTGYEYGELKSFSNGGYTRFATPDGLHCQMQGWNAGRGGPPGIIECWGELPGAPYWARAVAASNGVPGRFFAPKKGPEPSGTFRPLPRKSILTVNLFEGDYVFCAVGDAGLTACRMGYLDAWGNGFVLSPQGSWTF</sequence>
<name>A0A4R8R3Y7_9MYCO</name>
<protein>
    <recommendedName>
        <fullName evidence="4">Lipoprotein</fullName>
    </recommendedName>
</protein>